<proteinExistence type="predicted"/>
<evidence type="ECO:0008006" key="3">
    <source>
        <dbReference type="Google" id="ProtNLM"/>
    </source>
</evidence>
<dbReference type="RefSeq" id="WP_249698152.1">
    <property type="nucleotide sequence ID" value="NZ_JAMFLX010000004.1"/>
</dbReference>
<reference evidence="1 2" key="1">
    <citation type="submission" date="2022-05" db="EMBL/GenBank/DDBJ databases">
        <authorList>
            <person name="Park J.-S."/>
        </authorList>
    </citation>
    <scope>NUCLEOTIDE SEQUENCE [LARGE SCALE GENOMIC DNA]</scope>
    <source>
        <strain evidence="1 2">2012CJ34-2</strain>
    </source>
</reference>
<organism evidence="1 2">
    <name type="scientific">Parendozoicomonas callyspongiae</name>
    <dbReference type="NCBI Taxonomy" id="2942213"/>
    <lineage>
        <taxon>Bacteria</taxon>
        <taxon>Pseudomonadati</taxon>
        <taxon>Pseudomonadota</taxon>
        <taxon>Gammaproteobacteria</taxon>
        <taxon>Oceanospirillales</taxon>
        <taxon>Endozoicomonadaceae</taxon>
        <taxon>Parendozoicomonas</taxon>
    </lineage>
</organism>
<dbReference type="SUPFAM" id="SSF51430">
    <property type="entry name" value="NAD(P)-linked oxidoreductase"/>
    <property type="match status" value="1"/>
</dbReference>
<gene>
    <name evidence="1" type="ORF">M3P05_04475</name>
</gene>
<comment type="caution">
    <text evidence="1">The sequence shown here is derived from an EMBL/GenBank/DDBJ whole genome shotgun (WGS) entry which is preliminary data.</text>
</comment>
<evidence type="ECO:0000313" key="1">
    <source>
        <dbReference type="EMBL" id="MCL6269199.1"/>
    </source>
</evidence>
<accession>A0ABT0PCU3</accession>
<protein>
    <recommendedName>
        <fullName evidence="3">NADP-dependent oxidoreductase domain-containing protein</fullName>
    </recommendedName>
</protein>
<dbReference type="Proteomes" id="UP001203338">
    <property type="component" value="Unassembled WGS sequence"/>
</dbReference>
<dbReference type="EMBL" id="JAMFLX010000004">
    <property type="protein sequence ID" value="MCL6269199.1"/>
    <property type="molecule type" value="Genomic_DNA"/>
</dbReference>
<keyword evidence="2" id="KW-1185">Reference proteome</keyword>
<sequence length="65" mass="7136">MAEIMGVSREAIVLGWLARHPADIQAVIGTTSLDRIKACGETQKVILSREQWCQLFVAARSSLLP</sequence>
<dbReference type="InterPro" id="IPR036812">
    <property type="entry name" value="NAD(P)_OxRdtase_dom_sf"/>
</dbReference>
<name>A0ABT0PCU3_9GAMM</name>
<evidence type="ECO:0000313" key="2">
    <source>
        <dbReference type="Proteomes" id="UP001203338"/>
    </source>
</evidence>